<reference evidence="2" key="1">
    <citation type="submission" date="2020-11" db="EMBL/GenBank/DDBJ databases">
        <authorList>
            <person name="Tran Van P."/>
        </authorList>
    </citation>
    <scope>NUCLEOTIDE SEQUENCE</scope>
</reference>
<comment type="similarity">
    <text evidence="1">Belongs to the short-chain dehydrogenases/reductases (SDR) family.</text>
</comment>
<dbReference type="InterPro" id="IPR036291">
    <property type="entry name" value="NAD(P)-bd_dom_sf"/>
</dbReference>
<sequence length="222" mass="25401">MRSCRRGCDTGFGNRLALKLNRNGYRVYATVLSKPSFPSNLYLQCLLCVHNLRMFVHSFLQKSRGDQLWALVNNAGLFSCGHLEWGTLDTFNKVFAVNVFGMIRVTRAFLPLIKESKGRVVNMVSLGGRFTFDLGGLYCMSKHTNIAFCDALRREMNKFDVKVCTIEPGLFVTPMTTDEYIGQLFTQTWNQSSDEVKKSYGNRYMECQKKVALNFQNLKLRP</sequence>
<dbReference type="PRINTS" id="PR00080">
    <property type="entry name" value="SDRFAMILY"/>
</dbReference>
<evidence type="ECO:0000313" key="2">
    <source>
        <dbReference type="EMBL" id="CAD7623717.1"/>
    </source>
</evidence>
<dbReference type="Gene3D" id="3.40.50.720">
    <property type="entry name" value="NAD(P)-binding Rossmann-like Domain"/>
    <property type="match status" value="1"/>
</dbReference>
<proteinExistence type="inferred from homology"/>
<dbReference type="InterPro" id="IPR002347">
    <property type="entry name" value="SDR_fam"/>
</dbReference>
<dbReference type="GO" id="GO:0008202">
    <property type="term" value="P:steroid metabolic process"/>
    <property type="evidence" value="ECO:0007669"/>
    <property type="project" value="TreeGrafter"/>
</dbReference>
<dbReference type="Pfam" id="PF00106">
    <property type="entry name" value="adh_short"/>
    <property type="match status" value="1"/>
</dbReference>
<accession>A0A7R9KIL0</accession>
<dbReference type="Proteomes" id="UP000759131">
    <property type="component" value="Unassembled WGS sequence"/>
</dbReference>
<dbReference type="SUPFAM" id="SSF51735">
    <property type="entry name" value="NAD(P)-binding Rossmann-fold domains"/>
    <property type="match status" value="1"/>
</dbReference>
<name>A0A7R9KIL0_9ACAR</name>
<dbReference type="PANTHER" id="PTHR43313:SF36">
    <property type="entry name" value="D-BETA-HYDROXYBUTYRATE DEHYDROGENASE, MITOCHONDRIAL"/>
    <property type="match status" value="1"/>
</dbReference>
<protein>
    <submittedName>
        <fullName evidence="2">Uncharacterized protein</fullName>
    </submittedName>
</protein>
<dbReference type="EMBL" id="OC856414">
    <property type="protein sequence ID" value="CAD7623717.1"/>
    <property type="molecule type" value="Genomic_DNA"/>
</dbReference>
<dbReference type="PANTHER" id="PTHR43313">
    <property type="entry name" value="SHORT-CHAIN DEHYDROGENASE/REDUCTASE FAMILY 9C"/>
    <property type="match status" value="1"/>
</dbReference>
<dbReference type="OrthoDB" id="6494282at2759"/>
<dbReference type="PRINTS" id="PR00081">
    <property type="entry name" value="GDHRDH"/>
</dbReference>
<keyword evidence="3" id="KW-1185">Reference proteome</keyword>
<dbReference type="AlphaFoldDB" id="A0A7R9KIL0"/>
<dbReference type="EMBL" id="CAJPIZ010001839">
    <property type="protein sequence ID" value="CAG2104147.1"/>
    <property type="molecule type" value="Genomic_DNA"/>
</dbReference>
<organism evidence="2">
    <name type="scientific">Medioppia subpectinata</name>
    <dbReference type="NCBI Taxonomy" id="1979941"/>
    <lineage>
        <taxon>Eukaryota</taxon>
        <taxon>Metazoa</taxon>
        <taxon>Ecdysozoa</taxon>
        <taxon>Arthropoda</taxon>
        <taxon>Chelicerata</taxon>
        <taxon>Arachnida</taxon>
        <taxon>Acari</taxon>
        <taxon>Acariformes</taxon>
        <taxon>Sarcoptiformes</taxon>
        <taxon>Oribatida</taxon>
        <taxon>Brachypylina</taxon>
        <taxon>Oppioidea</taxon>
        <taxon>Oppiidae</taxon>
        <taxon>Medioppia</taxon>
    </lineage>
</organism>
<evidence type="ECO:0000256" key="1">
    <source>
        <dbReference type="RuleBase" id="RU000363"/>
    </source>
</evidence>
<dbReference type="GO" id="GO:0016491">
    <property type="term" value="F:oxidoreductase activity"/>
    <property type="evidence" value="ECO:0007669"/>
    <property type="project" value="TreeGrafter"/>
</dbReference>
<evidence type="ECO:0000313" key="3">
    <source>
        <dbReference type="Proteomes" id="UP000759131"/>
    </source>
</evidence>
<gene>
    <name evidence="2" type="ORF">OSB1V03_LOCUS4168</name>
</gene>